<keyword evidence="6" id="KW-0119">Carbohydrate metabolism</keyword>
<evidence type="ECO:0000256" key="4">
    <source>
        <dbReference type="ARBA" id="ARBA00022777"/>
    </source>
</evidence>
<dbReference type="Gene3D" id="3.40.980.20">
    <property type="entry name" value="Four-carbon acid sugar kinase, nucleotide binding domain"/>
    <property type="match status" value="1"/>
</dbReference>
<dbReference type="EC" id="2.7.1.217" evidence="9"/>
<evidence type="ECO:0000256" key="1">
    <source>
        <dbReference type="ARBA" id="ARBA00005715"/>
    </source>
</evidence>
<name>A0A6S7ATB2_9BURK</name>
<evidence type="ECO:0000259" key="7">
    <source>
        <dbReference type="Pfam" id="PF07005"/>
    </source>
</evidence>
<evidence type="ECO:0000313" key="9">
    <source>
        <dbReference type="EMBL" id="CAB3733934.1"/>
    </source>
</evidence>
<proteinExistence type="inferred from homology"/>
<dbReference type="EMBL" id="CADIJO010000024">
    <property type="protein sequence ID" value="CAB3733934.1"/>
    <property type="molecule type" value="Genomic_DNA"/>
</dbReference>
<feature type="domain" description="Four-carbon acid sugar kinase nucleotide binding" evidence="8">
    <location>
        <begin position="304"/>
        <end position="386"/>
    </location>
</feature>
<dbReference type="InterPro" id="IPR010737">
    <property type="entry name" value="4-carb_acid_sugar_kinase_N"/>
</dbReference>
<dbReference type="GO" id="GO:0016301">
    <property type="term" value="F:kinase activity"/>
    <property type="evidence" value="ECO:0007669"/>
    <property type="project" value="UniProtKB-KW"/>
</dbReference>
<dbReference type="Proteomes" id="UP000494111">
    <property type="component" value="Unassembled WGS sequence"/>
</dbReference>
<evidence type="ECO:0000256" key="5">
    <source>
        <dbReference type="ARBA" id="ARBA00022840"/>
    </source>
</evidence>
<dbReference type="InterPro" id="IPR037051">
    <property type="entry name" value="4-carb_acid_sugar_kinase_N_sf"/>
</dbReference>
<reference evidence="9 10" key="1">
    <citation type="submission" date="2020-04" db="EMBL/GenBank/DDBJ databases">
        <authorList>
            <person name="De Canck E."/>
        </authorList>
    </citation>
    <scope>NUCLEOTIDE SEQUENCE [LARGE SCALE GENOMIC DNA]</scope>
    <source>
        <strain evidence="9 10">LMG 3458</strain>
    </source>
</reference>
<keyword evidence="2 9" id="KW-0808">Transferase</keyword>
<dbReference type="GO" id="GO:0005524">
    <property type="term" value="F:ATP binding"/>
    <property type="evidence" value="ECO:0007669"/>
    <property type="project" value="UniProtKB-KW"/>
</dbReference>
<accession>A0A6S7ATB2</accession>
<sequence length="396" mass="40342">MICILITNMNRTPATAFPSVGIIADDLTSAADGAGPFLPWGGSARVRRDAMDDEGARVLSRDTGSRAMPEAAAAQAAGQATAALARRDVVYKTMDSTLRGHVRAELAGAFRASGRQLLVVAPAFPDAGRVTSGGHQYVNGTLVAASAYGADPVHPARTSRILDLIDPAIGPVREVAEGASAVALREAAATSRGLVLDARTQQGLNARVAQVAALGVPVLWVGAPGMARALAAHYGTTPSTRPTHCEAAPVRRVLVVVGSANPVSHAQCDALREAGTQVVAQADEIHPAAPLVCLRAPQAAQAGPAAVLAALTQQAARALACHAFDALIATGGDTLAALLDALGIRAFTLTDELAPGFPAGMALRADNGQPLAIAMKAGGFGGPDALFDAAERLLRR</sequence>
<dbReference type="AlphaFoldDB" id="A0A6S7ATB2"/>
<dbReference type="InterPro" id="IPR031475">
    <property type="entry name" value="NBD_C"/>
</dbReference>
<gene>
    <name evidence="9" type="primary">otnK_2</name>
    <name evidence="9" type="ORF">LMG3458_05104</name>
</gene>
<dbReference type="InterPro" id="IPR042213">
    <property type="entry name" value="NBD_C_sf"/>
</dbReference>
<dbReference type="Gene3D" id="3.40.50.10840">
    <property type="entry name" value="Putative sugar-binding, N-terminal domain"/>
    <property type="match status" value="1"/>
</dbReference>
<protein>
    <submittedName>
        <fullName evidence="9">3-oxo-tetronate kinase</fullName>
        <ecNumber evidence="9">2.7.1.217</ecNumber>
    </submittedName>
</protein>
<evidence type="ECO:0000256" key="2">
    <source>
        <dbReference type="ARBA" id="ARBA00022679"/>
    </source>
</evidence>
<dbReference type="SUPFAM" id="SSF142764">
    <property type="entry name" value="YgbK-like"/>
    <property type="match status" value="1"/>
</dbReference>
<evidence type="ECO:0000313" key="10">
    <source>
        <dbReference type="Proteomes" id="UP000494111"/>
    </source>
</evidence>
<dbReference type="Pfam" id="PF17042">
    <property type="entry name" value="NBD_C"/>
    <property type="match status" value="1"/>
</dbReference>
<evidence type="ECO:0000256" key="3">
    <source>
        <dbReference type="ARBA" id="ARBA00022741"/>
    </source>
</evidence>
<keyword evidence="3" id="KW-0547">Nucleotide-binding</keyword>
<evidence type="ECO:0000259" key="8">
    <source>
        <dbReference type="Pfam" id="PF17042"/>
    </source>
</evidence>
<feature type="domain" description="Four-carbon acid sugar kinase N-terminal" evidence="7">
    <location>
        <begin position="21"/>
        <end position="230"/>
    </location>
</feature>
<keyword evidence="4 9" id="KW-0418">Kinase</keyword>
<organism evidence="9 10">
    <name type="scientific">Achromobacter deleyi</name>
    <dbReference type="NCBI Taxonomy" id="1353891"/>
    <lineage>
        <taxon>Bacteria</taxon>
        <taxon>Pseudomonadati</taxon>
        <taxon>Pseudomonadota</taxon>
        <taxon>Betaproteobacteria</taxon>
        <taxon>Burkholderiales</taxon>
        <taxon>Alcaligenaceae</taxon>
        <taxon>Achromobacter</taxon>
    </lineage>
</organism>
<comment type="similarity">
    <text evidence="1">Belongs to the four-carbon acid sugar kinase family.</text>
</comment>
<dbReference type="Pfam" id="PF07005">
    <property type="entry name" value="SBD_N"/>
    <property type="match status" value="1"/>
</dbReference>
<evidence type="ECO:0000256" key="6">
    <source>
        <dbReference type="ARBA" id="ARBA00023277"/>
    </source>
</evidence>
<keyword evidence="5" id="KW-0067">ATP-binding</keyword>